<accession>A0A4V6QEJ9</accession>
<protein>
    <submittedName>
        <fullName evidence="2">Uncharacterized protein</fullName>
    </submittedName>
</protein>
<evidence type="ECO:0000313" key="2">
    <source>
        <dbReference type="EMBL" id="TDZ37619.1"/>
    </source>
</evidence>
<organism evidence="2 3">
    <name type="scientific">Colletotrichum spinosum</name>
    <dbReference type="NCBI Taxonomy" id="1347390"/>
    <lineage>
        <taxon>Eukaryota</taxon>
        <taxon>Fungi</taxon>
        <taxon>Dikarya</taxon>
        <taxon>Ascomycota</taxon>
        <taxon>Pezizomycotina</taxon>
        <taxon>Sordariomycetes</taxon>
        <taxon>Hypocreomycetidae</taxon>
        <taxon>Glomerellales</taxon>
        <taxon>Glomerellaceae</taxon>
        <taxon>Colletotrichum</taxon>
        <taxon>Colletotrichum orbiculare species complex</taxon>
    </lineage>
</organism>
<feature type="compositionally biased region" description="Basic and acidic residues" evidence="1">
    <location>
        <begin position="52"/>
        <end position="63"/>
    </location>
</feature>
<feature type="region of interest" description="Disordered" evidence="1">
    <location>
        <begin position="1"/>
        <end position="71"/>
    </location>
</feature>
<evidence type="ECO:0000313" key="3">
    <source>
        <dbReference type="Proteomes" id="UP000295083"/>
    </source>
</evidence>
<name>A0A4V6QEJ9_9PEZI</name>
<sequence length="185" mass="20725">MADLIARATEQQQRLEAASRPPPVPEKDFPPRANPHKLAPPSRSTKRLRQGKRPDPEPQEKTPRCANGYSPELIPDTITYLIQHSISTPRKTAVLPVEIADWAASVFPCETAHERSVSAFEHGGEGQEDWPYSTERPTGFFDNQLKRVCARHVIRPSNHQNQAGQHDHRSQGTVKTWNADGQASQ</sequence>
<dbReference type="EMBL" id="QAPG01000022">
    <property type="protein sequence ID" value="TDZ37619.1"/>
    <property type="molecule type" value="Genomic_DNA"/>
</dbReference>
<dbReference type="AlphaFoldDB" id="A0A4V6QEJ9"/>
<dbReference type="Proteomes" id="UP000295083">
    <property type="component" value="Unassembled WGS sequence"/>
</dbReference>
<gene>
    <name evidence="2" type="ORF">C8035_v008029</name>
</gene>
<feature type="compositionally biased region" description="Polar residues" evidence="1">
    <location>
        <begin position="171"/>
        <end position="185"/>
    </location>
</feature>
<feature type="region of interest" description="Disordered" evidence="1">
    <location>
        <begin position="156"/>
        <end position="185"/>
    </location>
</feature>
<proteinExistence type="predicted"/>
<reference evidence="2 3" key="1">
    <citation type="submission" date="2018-11" db="EMBL/GenBank/DDBJ databases">
        <title>Genome sequence and assembly of Colletotrichum spinosum.</title>
        <authorList>
            <person name="Gan P."/>
            <person name="Shirasu K."/>
        </authorList>
    </citation>
    <scope>NUCLEOTIDE SEQUENCE [LARGE SCALE GENOMIC DNA]</scope>
    <source>
        <strain evidence="2 3">CBS 515.97</strain>
    </source>
</reference>
<evidence type="ECO:0000256" key="1">
    <source>
        <dbReference type="SAM" id="MobiDB-lite"/>
    </source>
</evidence>
<keyword evidence="3" id="KW-1185">Reference proteome</keyword>
<comment type="caution">
    <text evidence="2">The sequence shown here is derived from an EMBL/GenBank/DDBJ whole genome shotgun (WGS) entry which is preliminary data.</text>
</comment>